<comment type="caution">
    <text evidence="9">The sequence shown here is derived from an EMBL/GenBank/DDBJ whole genome shotgun (WGS) entry which is preliminary data.</text>
</comment>
<name>A0A1B7LZY9_9MICC</name>
<comment type="similarity">
    <text evidence="2 5">Belongs to the acyl-CoA dehydrogenase family.</text>
</comment>
<keyword evidence="10" id="KW-1185">Reference proteome</keyword>
<evidence type="ECO:0000256" key="3">
    <source>
        <dbReference type="ARBA" id="ARBA00022630"/>
    </source>
</evidence>
<evidence type="ECO:0000256" key="4">
    <source>
        <dbReference type="ARBA" id="ARBA00022827"/>
    </source>
</evidence>
<keyword evidence="3 5" id="KW-0285">Flavoprotein</keyword>
<dbReference type="InterPro" id="IPR037069">
    <property type="entry name" value="AcylCoA_DH/ox_N_sf"/>
</dbReference>
<evidence type="ECO:0000313" key="9">
    <source>
        <dbReference type="EMBL" id="OAV61227.1"/>
    </source>
</evidence>
<evidence type="ECO:0000256" key="1">
    <source>
        <dbReference type="ARBA" id="ARBA00001974"/>
    </source>
</evidence>
<protein>
    <submittedName>
        <fullName evidence="9">Acyl-CoA dehydrogenase</fullName>
    </submittedName>
</protein>
<feature type="domain" description="Acyl-CoA dehydrogenase/oxidase C-terminal" evidence="6">
    <location>
        <begin position="247"/>
        <end position="391"/>
    </location>
</feature>
<dbReference type="Pfam" id="PF02771">
    <property type="entry name" value="Acyl-CoA_dh_N"/>
    <property type="match status" value="1"/>
</dbReference>
<evidence type="ECO:0000259" key="6">
    <source>
        <dbReference type="Pfam" id="PF00441"/>
    </source>
</evidence>
<dbReference type="AlphaFoldDB" id="A0A1B7LZY9"/>
<dbReference type="Proteomes" id="UP000078292">
    <property type="component" value="Unassembled WGS sequence"/>
</dbReference>
<feature type="domain" description="Acyl-CoA oxidase/dehydrogenase middle" evidence="7">
    <location>
        <begin position="136"/>
        <end position="232"/>
    </location>
</feature>
<dbReference type="GO" id="GO:0006635">
    <property type="term" value="P:fatty acid beta-oxidation"/>
    <property type="evidence" value="ECO:0007669"/>
    <property type="project" value="InterPro"/>
</dbReference>
<dbReference type="SUPFAM" id="SSF56645">
    <property type="entry name" value="Acyl-CoA dehydrogenase NM domain-like"/>
    <property type="match status" value="1"/>
</dbReference>
<evidence type="ECO:0000313" key="10">
    <source>
        <dbReference type="Proteomes" id="UP000078292"/>
    </source>
</evidence>
<dbReference type="InterPro" id="IPR009100">
    <property type="entry name" value="AcylCoA_DH/oxidase_NM_dom_sf"/>
</dbReference>
<dbReference type="RefSeq" id="WP_043057734.1">
    <property type="nucleotide sequence ID" value="NZ_LXEY01000017.1"/>
</dbReference>
<proteinExistence type="inferred from homology"/>
<dbReference type="PANTHER" id="PTHR43188">
    <property type="entry name" value="ACYL-COENZYME A OXIDASE"/>
    <property type="match status" value="1"/>
</dbReference>
<dbReference type="InterPro" id="IPR036250">
    <property type="entry name" value="AcylCo_DH-like_C"/>
</dbReference>
<comment type="cofactor">
    <cofactor evidence="1 5">
        <name>FAD</name>
        <dbReference type="ChEBI" id="CHEBI:57692"/>
    </cofactor>
</comment>
<dbReference type="Gene3D" id="2.40.110.10">
    <property type="entry name" value="Butyryl-CoA Dehydrogenase, subunit A, domain 2"/>
    <property type="match status" value="1"/>
</dbReference>
<dbReference type="InterPro" id="IPR045008">
    <property type="entry name" value="ACX4-like"/>
</dbReference>
<reference evidence="9 10" key="1">
    <citation type="submission" date="2016-04" db="EMBL/GenBank/DDBJ databases">
        <title>First whole genome shotgun sequence of the bacterium Enteractinococcus sp. strain UASWS1574.</title>
        <authorList>
            <person name="Crovadore J."/>
            <person name="Chablais R."/>
            <person name="Lefort F."/>
        </authorList>
    </citation>
    <scope>NUCLEOTIDE SEQUENCE [LARGE SCALE GENOMIC DNA]</scope>
    <source>
        <strain evidence="9 10">UASWS1574</strain>
    </source>
</reference>
<dbReference type="InterPro" id="IPR013786">
    <property type="entry name" value="AcylCoA_DH/ox_N"/>
</dbReference>
<dbReference type="PROSITE" id="PS00073">
    <property type="entry name" value="ACYL_COA_DH_2"/>
    <property type="match status" value="1"/>
</dbReference>
<dbReference type="Pfam" id="PF02770">
    <property type="entry name" value="Acyl-CoA_dh_M"/>
    <property type="match status" value="1"/>
</dbReference>
<accession>A0A1B7LZY9</accession>
<dbReference type="GO" id="GO:0050660">
    <property type="term" value="F:flavin adenine dinucleotide binding"/>
    <property type="evidence" value="ECO:0007669"/>
    <property type="project" value="InterPro"/>
</dbReference>
<organism evidence="9 10">
    <name type="scientific">Enteractinococcus helveticum</name>
    <dbReference type="NCBI Taxonomy" id="1837282"/>
    <lineage>
        <taxon>Bacteria</taxon>
        <taxon>Bacillati</taxon>
        <taxon>Actinomycetota</taxon>
        <taxon>Actinomycetes</taxon>
        <taxon>Micrococcales</taxon>
        <taxon>Micrococcaceae</taxon>
    </lineage>
</organism>
<evidence type="ECO:0000256" key="2">
    <source>
        <dbReference type="ARBA" id="ARBA00009347"/>
    </source>
</evidence>
<dbReference type="GO" id="GO:0003995">
    <property type="term" value="F:acyl-CoA dehydrogenase activity"/>
    <property type="evidence" value="ECO:0007669"/>
    <property type="project" value="InterPro"/>
</dbReference>
<dbReference type="InterPro" id="IPR009075">
    <property type="entry name" value="AcylCo_DH/oxidase_C"/>
</dbReference>
<gene>
    <name evidence="9" type="ORF">A6F49_09660</name>
</gene>
<dbReference type="STRING" id="1837282.A6F49_09660"/>
<keyword evidence="4 5" id="KW-0274">FAD</keyword>
<dbReference type="Gene3D" id="1.20.140.10">
    <property type="entry name" value="Butyryl-CoA Dehydrogenase, subunit A, domain 3"/>
    <property type="match status" value="1"/>
</dbReference>
<evidence type="ECO:0000259" key="8">
    <source>
        <dbReference type="Pfam" id="PF02771"/>
    </source>
</evidence>
<feature type="domain" description="Acyl-CoA dehydrogenase/oxidase N-terminal" evidence="8">
    <location>
        <begin position="21"/>
        <end position="131"/>
    </location>
</feature>
<dbReference type="EMBL" id="LXEY01000017">
    <property type="protein sequence ID" value="OAV61227.1"/>
    <property type="molecule type" value="Genomic_DNA"/>
</dbReference>
<sequence length="403" mass="44657">MLETNDLIDHPDFFMLDSELSEQEIALRDKIRQFGIDHVRPVINDHWERAEFPYEILPALKELGIVGSFVQGYGAPGFSRREAGLLSRELGRIDGSVCTFLGVHANLCMGSIYLLGNEEQRQRWLPDLAALEKTGAFALTEPNHGSDSVALETSARRDGDSWILNGHKRWIGNGYAADVTVVYARDEADGEVKAFVIEKDNGEFPTGYEPVVIEGKVGKRSILQADITIDNVRVSNDNQLEFGQSFKDVNRVLQATRGGASWEALGHGMAAFEHAARYALNREQFGAPIAHYQLVQEKLATMLSDVTTMQLMCKRLAELQTLGEDNQAIASMVKMVTSRKALAICREARDMMGGNGLLLENHVARHLTDMEVISTYEGTDSMQALIVGRAITGKSAFTTHRRS</sequence>
<dbReference type="Gene3D" id="1.10.540.10">
    <property type="entry name" value="Acyl-CoA dehydrogenase/oxidase, N-terminal domain"/>
    <property type="match status" value="1"/>
</dbReference>
<dbReference type="PANTHER" id="PTHR43188:SF1">
    <property type="entry name" value="ACYL-COA DEHYDROGENASE"/>
    <property type="match status" value="1"/>
</dbReference>
<dbReference type="InterPro" id="IPR006089">
    <property type="entry name" value="Acyl-CoA_DH_CS"/>
</dbReference>
<dbReference type="InterPro" id="IPR046373">
    <property type="entry name" value="Acyl-CoA_Oxase/DH_mid-dom_sf"/>
</dbReference>
<dbReference type="Pfam" id="PF00441">
    <property type="entry name" value="Acyl-CoA_dh_1"/>
    <property type="match status" value="1"/>
</dbReference>
<keyword evidence="5" id="KW-0560">Oxidoreductase</keyword>
<dbReference type="SUPFAM" id="SSF47203">
    <property type="entry name" value="Acyl-CoA dehydrogenase C-terminal domain-like"/>
    <property type="match status" value="1"/>
</dbReference>
<evidence type="ECO:0000256" key="5">
    <source>
        <dbReference type="RuleBase" id="RU362125"/>
    </source>
</evidence>
<evidence type="ECO:0000259" key="7">
    <source>
        <dbReference type="Pfam" id="PF02770"/>
    </source>
</evidence>
<dbReference type="InterPro" id="IPR006091">
    <property type="entry name" value="Acyl-CoA_Oxase/DH_mid-dom"/>
</dbReference>